<feature type="transmembrane region" description="Helical" evidence="1">
    <location>
        <begin position="341"/>
        <end position="361"/>
    </location>
</feature>
<dbReference type="RefSeq" id="WP_109250049.1">
    <property type="nucleotide sequence ID" value="NZ_QCXQ01000002.1"/>
</dbReference>
<dbReference type="PANTHER" id="PTHR41771:SF1">
    <property type="entry name" value="MEMBRANE PROTEIN"/>
    <property type="match status" value="1"/>
</dbReference>
<dbReference type="AlphaFoldDB" id="A0A2V1MZ61"/>
<dbReference type="OrthoDB" id="5753718at2"/>
<comment type="caution">
    <text evidence="2">The sequence shown here is derived from an EMBL/GenBank/DDBJ whole genome shotgun (WGS) entry which is preliminary data.</text>
</comment>
<dbReference type="EMBL" id="QCXQ01000002">
    <property type="protein sequence ID" value="PWG00102.1"/>
    <property type="molecule type" value="Genomic_DNA"/>
</dbReference>
<evidence type="ECO:0000256" key="1">
    <source>
        <dbReference type="SAM" id="Phobius"/>
    </source>
</evidence>
<dbReference type="InterPro" id="IPR012507">
    <property type="entry name" value="YibE_F"/>
</dbReference>
<keyword evidence="1" id="KW-0812">Transmembrane</keyword>
<keyword evidence="1" id="KW-0472">Membrane</keyword>
<name>A0A2V1MZ61_9LACO</name>
<dbReference type="PANTHER" id="PTHR41771">
    <property type="entry name" value="MEMBRANE PROTEIN-RELATED"/>
    <property type="match status" value="1"/>
</dbReference>
<feature type="transmembrane region" description="Helical" evidence="1">
    <location>
        <begin position="150"/>
        <end position="170"/>
    </location>
</feature>
<gene>
    <name evidence="2" type="ORF">DCM90_03985</name>
</gene>
<keyword evidence="3" id="KW-1185">Reference proteome</keyword>
<accession>A0A2V1MZ61</accession>
<sequence>MKKRNAVHRLVWWQSLGLLLLGLLVIWGTAHDARLYREPVMKVQTATTIGVRHEKDDFDNRDQQVTQRLTGVILNGADRGQTVTVSNTYSMSQALDRDYRPGSQLFLTLHRQDGKLHATVKDSKRDVSLAFLVWLTFVLLILLMRFSGLMAFLSVVINALLFIAAIRLNGSTQGAGVLWIFGSLAVIFAGVALWIVIGLNRQMLMTWVATLGGTVLSVVVALVVFKLTKERGMYYESMQYVTQLPRPLFLAETMVGSLGAVMDESTDIISSLYGLKRERPDLSARQIFLSGRNIGKSIMGPLINVLFFIFVADTFAMALLYLKNGNSWQYTYQMNMSLGVIQSLISGIGIVLAVPIASWLASRFIKERD</sequence>
<feature type="transmembrane region" description="Helical" evidence="1">
    <location>
        <begin position="302"/>
        <end position="321"/>
    </location>
</feature>
<organism evidence="2 3">
    <name type="scientific">Levilactobacillus bambusae</name>
    <dbReference type="NCBI Taxonomy" id="2024736"/>
    <lineage>
        <taxon>Bacteria</taxon>
        <taxon>Bacillati</taxon>
        <taxon>Bacillota</taxon>
        <taxon>Bacilli</taxon>
        <taxon>Lactobacillales</taxon>
        <taxon>Lactobacillaceae</taxon>
        <taxon>Levilactobacillus</taxon>
    </lineage>
</organism>
<feature type="transmembrane region" description="Helical" evidence="1">
    <location>
        <begin position="127"/>
        <end position="144"/>
    </location>
</feature>
<feature type="transmembrane region" description="Helical" evidence="1">
    <location>
        <begin position="203"/>
        <end position="225"/>
    </location>
</feature>
<dbReference type="Proteomes" id="UP000245080">
    <property type="component" value="Unassembled WGS sequence"/>
</dbReference>
<feature type="transmembrane region" description="Helical" evidence="1">
    <location>
        <begin position="12"/>
        <end position="30"/>
    </location>
</feature>
<keyword evidence="1" id="KW-1133">Transmembrane helix</keyword>
<feature type="transmembrane region" description="Helical" evidence="1">
    <location>
        <begin position="177"/>
        <end position="197"/>
    </location>
</feature>
<reference evidence="2 3" key="1">
    <citation type="journal article" date="2018" name="Int. J. Syst. Evol. Microbiol.">
        <title>Lactobacillus bambusae sp. nov., isolated from a traditional fermented Ma-bamboo shoots of Taiwan.</title>
        <authorList>
            <person name="Wang L.-T."/>
        </authorList>
    </citation>
    <scope>NUCLEOTIDE SEQUENCE [LARGE SCALE GENOMIC DNA]</scope>
    <source>
        <strain evidence="2 3">BS-W1</strain>
    </source>
</reference>
<protein>
    <submittedName>
        <fullName evidence="2">YibE/F family protein</fullName>
    </submittedName>
</protein>
<dbReference type="Pfam" id="PF07907">
    <property type="entry name" value="YibE_F"/>
    <property type="match status" value="1"/>
</dbReference>
<evidence type="ECO:0000313" key="2">
    <source>
        <dbReference type="EMBL" id="PWG00102.1"/>
    </source>
</evidence>
<proteinExistence type="predicted"/>
<evidence type="ECO:0000313" key="3">
    <source>
        <dbReference type="Proteomes" id="UP000245080"/>
    </source>
</evidence>